<feature type="transmembrane region" description="Helical" evidence="6">
    <location>
        <begin position="277"/>
        <end position="297"/>
    </location>
</feature>
<evidence type="ECO:0000313" key="7">
    <source>
        <dbReference type="EMBL" id="GLK66824.1"/>
    </source>
</evidence>
<evidence type="ECO:0000313" key="8">
    <source>
        <dbReference type="Proteomes" id="UP001143372"/>
    </source>
</evidence>
<dbReference type="Pfam" id="PF07690">
    <property type="entry name" value="MFS_1"/>
    <property type="match status" value="1"/>
</dbReference>
<dbReference type="InterPro" id="IPR050189">
    <property type="entry name" value="MFS_Efflux_Transporters"/>
</dbReference>
<accession>A0A9W6J024</accession>
<comment type="caution">
    <text evidence="7">The sequence shown here is derived from an EMBL/GenBank/DDBJ whole genome shotgun (WGS) entry which is preliminary data.</text>
</comment>
<comment type="subcellular location">
    <subcellularLocation>
        <location evidence="1">Cell membrane</location>
        <topology evidence="1">Multi-pass membrane protein</topology>
    </subcellularLocation>
</comment>
<protein>
    <submittedName>
        <fullName evidence="7">MFS transporter</fullName>
    </submittedName>
</protein>
<feature type="transmembrane region" description="Helical" evidence="6">
    <location>
        <begin position="364"/>
        <end position="388"/>
    </location>
</feature>
<feature type="transmembrane region" description="Helical" evidence="6">
    <location>
        <begin position="303"/>
        <end position="328"/>
    </location>
</feature>
<evidence type="ECO:0000256" key="2">
    <source>
        <dbReference type="ARBA" id="ARBA00022475"/>
    </source>
</evidence>
<dbReference type="RefSeq" id="WP_271167084.1">
    <property type="nucleotide sequence ID" value="NZ_BSFI01000002.1"/>
</dbReference>
<feature type="transmembrane region" description="Helical" evidence="6">
    <location>
        <begin position="232"/>
        <end position="256"/>
    </location>
</feature>
<feature type="transmembrane region" description="Helical" evidence="6">
    <location>
        <begin position="7"/>
        <end position="29"/>
    </location>
</feature>
<dbReference type="InterPro" id="IPR011701">
    <property type="entry name" value="MFS"/>
</dbReference>
<dbReference type="PANTHER" id="PTHR43124">
    <property type="entry name" value="PURINE EFFLUX PUMP PBUE"/>
    <property type="match status" value="1"/>
</dbReference>
<gene>
    <name evidence="7" type="ORF">GCM10008179_04620</name>
</gene>
<feature type="transmembrane region" description="Helical" evidence="6">
    <location>
        <begin position="41"/>
        <end position="61"/>
    </location>
</feature>
<proteinExistence type="predicted"/>
<evidence type="ECO:0000256" key="3">
    <source>
        <dbReference type="ARBA" id="ARBA00022692"/>
    </source>
</evidence>
<keyword evidence="2" id="KW-1003">Cell membrane</keyword>
<dbReference type="EMBL" id="BSFI01000002">
    <property type="protein sequence ID" value="GLK66824.1"/>
    <property type="molecule type" value="Genomic_DNA"/>
</dbReference>
<sequence length="393" mass="40035">MIDRATVLRLGVGQLVCWGVTFYLVGAFGDRIAADFGWSLAQVQGGFSAALLVMGLTSPLAGRLIDRHGGRSVMVCGSLLSALGCTGLAAAQGFVSYYAAWICIGLAMRLCLYDAAFAALARIGGPGAKTAMAQITLLGGLASTVFWPFGAELADLFGWRIAALAFGGFALLTAPLHWGLPDARLVSLPTDDPSIAALAPQSAPKSHRILAAALYAMVVAFTNTLHSGMSAHMVWVLAGLGVAAGAAAWIAALRGVGQSSARLCEVLFGRRLAAVDLNLGAAAGLTAAFLFGVWSGISLPVAVAFSLLYGGATGLLTITRGTLPLAFLDPATYGTLVGRLIVPSFALSAVAPVGYALVIERFGAAGAIWLSASLALATLAAACGLKILSARPA</sequence>
<dbReference type="Gene3D" id="1.20.1250.20">
    <property type="entry name" value="MFS general substrate transporter like domains"/>
    <property type="match status" value="1"/>
</dbReference>
<reference evidence="7" key="2">
    <citation type="submission" date="2023-01" db="EMBL/GenBank/DDBJ databases">
        <authorList>
            <person name="Sun Q."/>
            <person name="Evtushenko L."/>
        </authorList>
    </citation>
    <scope>NUCLEOTIDE SEQUENCE</scope>
    <source>
        <strain evidence="7">VKM B-2347</strain>
    </source>
</reference>
<feature type="transmembrane region" description="Helical" evidence="6">
    <location>
        <begin position="157"/>
        <end position="178"/>
    </location>
</feature>
<evidence type="ECO:0000256" key="6">
    <source>
        <dbReference type="SAM" id="Phobius"/>
    </source>
</evidence>
<dbReference type="AlphaFoldDB" id="A0A9W6J024"/>
<keyword evidence="5 6" id="KW-0472">Membrane</keyword>
<dbReference type="SUPFAM" id="SSF103473">
    <property type="entry name" value="MFS general substrate transporter"/>
    <property type="match status" value="1"/>
</dbReference>
<dbReference type="Proteomes" id="UP001143372">
    <property type="component" value="Unassembled WGS sequence"/>
</dbReference>
<evidence type="ECO:0000256" key="5">
    <source>
        <dbReference type="ARBA" id="ARBA00023136"/>
    </source>
</evidence>
<dbReference type="GO" id="GO:0022857">
    <property type="term" value="F:transmembrane transporter activity"/>
    <property type="evidence" value="ECO:0007669"/>
    <property type="project" value="InterPro"/>
</dbReference>
<keyword evidence="8" id="KW-1185">Reference proteome</keyword>
<organism evidence="7 8">
    <name type="scientific">Hansschlegelia plantiphila</name>
    <dbReference type="NCBI Taxonomy" id="374655"/>
    <lineage>
        <taxon>Bacteria</taxon>
        <taxon>Pseudomonadati</taxon>
        <taxon>Pseudomonadota</taxon>
        <taxon>Alphaproteobacteria</taxon>
        <taxon>Hyphomicrobiales</taxon>
        <taxon>Methylopilaceae</taxon>
        <taxon>Hansschlegelia</taxon>
    </lineage>
</organism>
<dbReference type="GO" id="GO:0005886">
    <property type="term" value="C:plasma membrane"/>
    <property type="evidence" value="ECO:0007669"/>
    <property type="project" value="UniProtKB-SubCell"/>
</dbReference>
<feature type="transmembrane region" description="Helical" evidence="6">
    <location>
        <begin position="132"/>
        <end position="151"/>
    </location>
</feature>
<reference evidence="7" key="1">
    <citation type="journal article" date="2014" name="Int. J. Syst. Evol. Microbiol.">
        <title>Complete genome sequence of Corynebacterium casei LMG S-19264T (=DSM 44701T), isolated from a smear-ripened cheese.</title>
        <authorList>
            <consortium name="US DOE Joint Genome Institute (JGI-PGF)"/>
            <person name="Walter F."/>
            <person name="Albersmeier A."/>
            <person name="Kalinowski J."/>
            <person name="Ruckert C."/>
        </authorList>
    </citation>
    <scope>NUCLEOTIDE SEQUENCE</scope>
    <source>
        <strain evidence="7">VKM B-2347</strain>
    </source>
</reference>
<keyword evidence="4 6" id="KW-1133">Transmembrane helix</keyword>
<evidence type="ECO:0000256" key="4">
    <source>
        <dbReference type="ARBA" id="ARBA00022989"/>
    </source>
</evidence>
<dbReference type="PANTHER" id="PTHR43124:SF10">
    <property type="entry name" value="PURINE EFFLUX PUMP PBUE"/>
    <property type="match status" value="1"/>
</dbReference>
<feature type="transmembrane region" description="Helical" evidence="6">
    <location>
        <begin position="340"/>
        <end position="358"/>
    </location>
</feature>
<dbReference type="InterPro" id="IPR036259">
    <property type="entry name" value="MFS_trans_sf"/>
</dbReference>
<name>A0A9W6J024_9HYPH</name>
<evidence type="ECO:0000256" key="1">
    <source>
        <dbReference type="ARBA" id="ARBA00004651"/>
    </source>
</evidence>
<feature type="transmembrane region" description="Helical" evidence="6">
    <location>
        <begin position="73"/>
        <end position="92"/>
    </location>
</feature>
<keyword evidence="3 6" id="KW-0812">Transmembrane</keyword>